<name>A0A5C3LKE8_9AGAR</name>
<accession>A0A5C3LKE8</accession>
<reference evidence="1 2" key="1">
    <citation type="journal article" date="2019" name="Nat. Ecol. Evol.">
        <title>Megaphylogeny resolves global patterns of mushroom evolution.</title>
        <authorList>
            <person name="Varga T."/>
            <person name="Krizsan K."/>
            <person name="Foldi C."/>
            <person name="Dima B."/>
            <person name="Sanchez-Garcia M."/>
            <person name="Sanchez-Ramirez S."/>
            <person name="Szollosi G.J."/>
            <person name="Szarkandi J.G."/>
            <person name="Papp V."/>
            <person name="Albert L."/>
            <person name="Andreopoulos W."/>
            <person name="Angelini C."/>
            <person name="Antonin V."/>
            <person name="Barry K.W."/>
            <person name="Bougher N.L."/>
            <person name="Buchanan P."/>
            <person name="Buyck B."/>
            <person name="Bense V."/>
            <person name="Catcheside P."/>
            <person name="Chovatia M."/>
            <person name="Cooper J."/>
            <person name="Damon W."/>
            <person name="Desjardin D."/>
            <person name="Finy P."/>
            <person name="Geml J."/>
            <person name="Haridas S."/>
            <person name="Hughes K."/>
            <person name="Justo A."/>
            <person name="Karasinski D."/>
            <person name="Kautmanova I."/>
            <person name="Kiss B."/>
            <person name="Kocsube S."/>
            <person name="Kotiranta H."/>
            <person name="LaButti K.M."/>
            <person name="Lechner B.E."/>
            <person name="Liimatainen K."/>
            <person name="Lipzen A."/>
            <person name="Lukacs Z."/>
            <person name="Mihaltcheva S."/>
            <person name="Morgado L.N."/>
            <person name="Niskanen T."/>
            <person name="Noordeloos M.E."/>
            <person name="Ohm R.A."/>
            <person name="Ortiz-Santana B."/>
            <person name="Ovrebo C."/>
            <person name="Racz N."/>
            <person name="Riley R."/>
            <person name="Savchenko A."/>
            <person name="Shiryaev A."/>
            <person name="Soop K."/>
            <person name="Spirin V."/>
            <person name="Szebenyi C."/>
            <person name="Tomsovsky M."/>
            <person name="Tulloss R.E."/>
            <person name="Uehling J."/>
            <person name="Grigoriev I.V."/>
            <person name="Vagvolgyi C."/>
            <person name="Papp T."/>
            <person name="Martin F.M."/>
            <person name="Miettinen O."/>
            <person name="Hibbett D.S."/>
            <person name="Nagy L.G."/>
        </authorList>
    </citation>
    <scope>NUCLEOTIDE SEQUENCE [LARGE SCALE GENOMIC DNA]</scope>
    <source>
        <strain evidence="1 2">CBS 166.37</strain>
    </source>
</reference>
<keyword evidence="2" id="KW-1185">Reference proteome</keyword>
<dbReference type="STRING" id="68775.A0A5C3LKE8"/>
<evidence type="ECO:0000313" key="2">
    <source>
        <dbReference type="Proteomes" id="UP000308652"/>
    </source>
</evidence>
<proteinExistence type="predicted"/>
<protein>
    <submittedName>
        <fullName evidence="1">Uncharacterized protein</fullName>
    </submittedName>
</protein>
<evidence type="ECO:0000313" key="1">
    <source>
        <dbReference type="EMBL" id="TFK33584.1"/>
    </source>
</evidence>
<dbReference type="AlphaFoldDB" id="A0A5C3LKE8"/>
<dbReference type="EMBL" id="ML213645">
    <property type="protein sequence ID" value="TFK33584.1"/>
    <property type="molecule type" value="Genomic_DNA"/>
</dbReference>
<organism evidence="1 2">
    <name type="scientific">Crucibulum laeve</name>
    <dbReference type="NCBI Taxonomy" id="68775"/>
    <lineage>
        <taxon>Eukaryota</taxon>
        <taxon>Fungi</taxon>
        <taxon>Dikarya</taxon>
        <taxon>Basidiomycota</taxon>
        <taxon>Agaricomycotina</taxon>
        <taxon>Agaricomycetes</taxon>
        <taxon>Agaricomycetidae</taxon>
        <taxon>Agaricales</taxon>
        <taxon>Agaricineae</taxon>
        <taxon>Nidulariaceae</taxon>
        <taxon>Crucibulum</taxon>
    </lineage>
</organism>
<dbReference type="Proteomes" id="UP000308652">
    <property type="component" value="Unassembled WGS sequence"/>
</dbReference>
<sequence>MKFSISQGLLFHFETRYSDNIDLEERGFLRLRCSRGFDLELRDVQELEARSGVGSIGDVVEGVINLVDLIKGRIQQDNFNREEFTKQAVTDRRTKYPQFNWVTSHVKYTPKFDSMQGTVTAKSISKLAR</sequence>
<gene>
    <name evidence="1" type="ORF">BDQ12DRAFT_670114</name>
</gene>